<keyword evidence="2" id="KW-1185">Reference proteome</keyword>
<reference evidence="2" key="1">
    <citation type="journal article" date="2022" name="Mol. Ecol. Resour.">
        <title>The genomes of chicory, endive, great burdock and yacon provide insights into Asteraceae palaeo-polyploidization history and plant inulin production.</title>
        <authorList>
            <person name="Fan W."/>
            <person name="Wang S."/>
            <person name="Wang H."/>
            <person name="Wang A."/>
            <person name="Jiang F."/>
            <person name="Liu H."/>
            <person name="Zhao H."/>
            <person name="Xu D."/>
            <person name="Zhang Y."/>
        </authorList>
    </citation>
    <scope>NUCLEOTIDE SEQUENCE [LARGE SCALE GENOMIC DNA]</scope>
    <source>
        <strain evidence="2">cv. Punajuju</strain>
    </source>
</reference>
<sequence>MGQSPPLSEFKLSSGLLFRLSNGASEDSIVNKSTGPFDALLCVGQFFPDSSEHLEELTEYIEGRKNIPLPTYFIGDYGAGAAKVLSAAAKESDNQGFKMDGLKIRDNLYWLKGSGKFTLHGLSVAYLSGISDSTGSDATISELVAEIKPRYHVAGSKGVYYAREPYMNNDSVHVTRFIGLAPVGNASRQKFIHAISPTPSSTMSSIEISTKPSNTTLSPYTFEERHETEKRSSENLSDSQYWRYDVSKRQKVDNSEKLCFKFISSGSCPRGDKCHFRHDPDAREQSMRGVCFEFLNKGKCERGQDCSFKHSLQEKGDGRTNSNSNSRSKECWFCLSSPNVESHLITSVGENCYCALAKGPLVPDHVLILPIEHLPNTLTSPQECETELVKFQKSLKDYFKKNGKEVVFFEWVYVKTTHANLQAIPVPISRTSAVEDIFNLAAEKLGFKFTVLKSDKSFDGRKLLRDQFDGKCSLFYVELPGGVILSHAVEENEKFPVQFGREVLAGLLNMADRADWRNCKLSKDEEIKMVERFKISFQEYDPNQ</sequence>
<proteinExistence type="predicted"/>
<accession>A0ACB9GHW0</accession>
<dbReference type="Proteomes" id="UP001055811">
    <property type="component" value="Linkage Group LG02"/>
</dbReference>
<protein>
    <submittedName>
        <fullName evidence="1">Uncharacterized protein</fullName>
    </submittedName>
</protein>
<gene>
    <name evidence="1" type="ORF">L2E82_12852</name>
</gene>
<organism evidence="1 2">
    <name type="scientific">Cichorium intybus</name>
    <name type="common">Chicory</name>
    <dbReference type="NCBI Taxonomy" id="13427"/>
    <lineage>
        <taxon>Eukaryota</taxon>
        <taxon>Viridiplantae</taxon>
        <taxon>Streptophyta</taxon>
        <taxon>Embryophyta</taxon>
        <taxon>Tracheophyta</taxon>
        <taxon>Spermatophyta</taxon>
        <taxon>Magnoliopsida</taxon>
        <taxon>eudicotyledons</taxon>
        <taxon>Gunneridae</taxon>
        <taxon>Pentapetalae</taxon>
        <taxon>asterids</taxon>
        <taxon>campanulids</taxon>
        <taxon>Asterales</taxon>
        <taxon>Asteraceae</taxon>
        <taxon>Cichorioideae</taxon>
        <taxon>Cichorieae</taxon>
        <taxon>Cichoriinae</taxon>
        <taxon>Cichorium</taxon>
    </lineage>
</organism>
<evidence type="ECO:0000313" key="1">
    <source>
        <dbReference type="EMBL" id="KAI3782796.1"/>
    </source>
</evidence>
<reference evidence="1 2" key="2">
    <citation type="journal article" date="2022" name="Mol. Ecol. Resour.">
        <title>The genomes of chicory, endive, great burdock and yacon provide insights into Asteraceae paleo-polyploidization history and plant inulin production.</title>
        <authorList>
            <person name="Fan W."/>
            <person name="Wang S."/>
            <person name="Wang H."/>
            <person name="Wang A."/>
            <person name="Jiang F."/>
            <person name="Liu H."/>
            <person name="Zhao H."/>
            <person name="Xu D."/>
            <person name="Zhang Y."/>
        </authorList>
    </citation>
    <scope>NUCLEOTIDE SEQUENCE [LARGE SCALE GENOMIC DNA]</scope>
    <source>
        <strain evidence="2">cv. Punajuju</strain>
        <tissue evidence="1">Leaves</tissue>
    </source>
</reference>
<comment type="caution">
    <text evidence="1">The sequence shown here is derived from an EMBL/GenBank/DDBJ whole genome shotgun (WGS) entry which is preliminary data.</text>
</comment>
<name>A0ACB9GHW0_CICIN</name>
<evidence type="ECO:0000313" key="2">
    <source>
        <dbReference type="Proteomes" id="UP001055811"/>
    </source>
</evidence>
<dbReference type="EMBL" id="CM042010">
    <property type="protein sequence ID" value="KAI3782796.1"/>
    <property type="molecule type" value="Genomic_DNA"/>
</dbReference>